<proteinExistence type="predicted"/>
<name>A0ABV8JSZ5_9FLAO</name>
<keyword evidence="2" id="KW-1185">Reference proteome</keyword>
<dbReference type="RefSeq" id="WP_192461952.1">
    <property type="nucleotide sequence ID" value="NZ_JACYFJ010000002.1"/>
</dbReference>
<gene>
    <name evidence="1" type="ORF">ACFOUT_15300</name>
</gene>
<reference evidence="2" key="1">
    <citation type="journal article" date="2019" name="Int. J. Syst. Evol. Microbiol.">
        <title>The Global Catalogue of Microorganisms (GCM) 10K type strain sequencing project: providing services to taxonomists for standard genome sequencing and annotation.</title>
        <authorList>
            <consortium name="The Broad Institute Genomics Platform"/>
            <consortium name="The Broad Institute Genome Sequencing Center for Infectious Disease"/>
            <person name="Wu L."/>
            <person name="Ma J."/>
        </authorList>
    </citation>
    <scope>NUCLEOTIDE SEQUENCE [LARGE SCALE GENOMIC DNA]</scope>
    <source>
        <strain evidence="2">CECT 7477</strain>
    </source>
</reference>
<evidence type="ECO:0000313" key="1">
    <source>
        <dbReference type="EMBL" id="MFC4097256.1"/>
    </source>
</evidence>
<comment type="caution">
    <text evidence="1">The sequence shown here is derived from an EMBL/GenBank/DDBJ whole genome shotgun (WGS) entry which is preliminary data.</text>
</comment>
<dbReference type="EMBL" id="JBHSAW010000010">
    <property type="protein sequence ID" value="MFC4097256.1"/>
    <property type="molecule type" value="Genomic_DNA"/>
</dbReference>
<evidence type="ECO:0000313" key="2">
    <source>
        <dbReference type="Proteomes" id="UP001595814"/>
    </source>
</evidence>
<dbReference type="Proteomes" id="UP001595814">
    <property type="component" value="Unassembled WGS sequence"/>
</dbReference>
<sequence length="102" mass="11807">MTIETRRTISYLFLAFFLMMELGSLHVFAHEDGASMEDCDICHVLELNHQTPVVPTNTAEISFENPEIPFQEKIQFWYTSNHGLGYCSYNQFSRPPPVLYSL</sequence>
<accession>A0ABV8JSZ5</accession>
<organism evidence="1 2">
    <name type="scientific">Euzebyella saccharophila</name>
    <dbReference type="NCBI Taxonomy" id="679664"/>
    <lineage>
        <taxon>Bacteria</taxon>
        <taxon>Pseudomonadati</taxon>
        <taxon>Bacteroidota</taxon>
        <taxon>Flavobacteriia</taxon>
        <taxon>Flavobacteriales</taxon>
        <taxon>Flavobacteriaceae</taxon>
        <taxon>Euzebyella</taxon>
    </lineage>
</organism>
<protein>
    <submittedName>
        <fullName evidence="1">Uncharacterized protein</fullName>
    </submittedName>
</protein>